<protein>
    <submittedName>
        <fullName evidence="2">Uncharacterized protein</fullName>
    </submittedName>
</protein>
<proteinExistence type="predicted"/>
<dbReference type="OrthoDB" id="10505541at2759"/>
<dbReference type="Proteomes" id="UP000282876">
    <property type="component" value="Unassembled WGS sequence"/>
</dbReference>
<comment type="caution">
    <text evidence="2">The sequence shown here is derived from an EMBL/GenBank/DDBJ whole genome shotgun (WGS) entry which is preliminary data.</text>
</comment>
<dbReference type="AlphaFoldDB" id="A0A437APH3"/>
<accession>A0A437APH3</accession>
<name>A0A437APH3_9MICR</name>
<evidence type="ECO:0000256" key="1">
    <source>
        <dbReference type="SAM" id="MobiDB-lite"/>
    </source>
</evidence>
<feature type="region of interest" description="Disordered" evidence="1">
    <location>
        <begin position="1"/>
        <end position="47"/>
    </location>
</feature>
<reference evidence="2 3" key="1">
    <citation type="submission" date="2018-10" db="EMBL/GenBank/DDBJ databases">
        <title>Draft genome sequence of the microsporidian Tubulinosema ratisbonensis.</title>
        <authorList>
            <person name="Polonais V."/>
            <person name="Peyretaillade E."/>
            <person name="Niehus S."/>
            <person name="Wawrzyniak I."/>
            <person name="Franchet A."/>
            <person name="Gaspin C."/>
            <person name="Reichstadt M."/>
            <person name="Belser C."/>
            <person name="Labadie K."/>
            <person name="Delbac F."/>
            <person name="Ferrandon D."/>
        </authorList>
    </citation>
    <scope>NUCLEOTIDE SEQUENCE [LARGE SCALE GENOMIC DNA]</scope>
    <source>
        <strain evidence="2 3">Franzen</strain>
    </source>
</reference>
<keyword evidence="3" id="KW-1185">Reference proteome</keyword>
<dbReference type="EMBL" id="RCSS01000122">
    <property type="protein sequence ID" value="RVD92917.1"/>
    <property type="molecule type" value="Genomic_DNA"/>
</dbReference>
<organism evidence="2 3">
    <name type="scientific">Tubulinosema ratisbonensis</name>
    <dbReference type="NCBI Taxonomy" id="291195"/>
    <lineage>
        <taxon>Eukaryota</taxon>
        <taxon>Fungi</taxon>
        <taxon>Fungi incertae sedis</taxon>
        <taxon>Microsporidia</taxon>
        <taxon>Tubulinosematoidea</taxon>
        <taxon>Tubulinosematidae</taxon>
        <taxon>Tubulinosema</taxon>
    </lineage>
</organism>
<gene>
    <name evidence="2" type="ORF">TUBRATIS_005660</name>
</gene>
<sequence>MADEGWSNVNNWNNDDTYNQSTPQNFDNSDLGVNYKSPGSKSPWKQDKSEFIGEHNKNAEIYKKEENFMLKKLGYNFESMFEGEKNTLIIIKY</sequence>
<evidence type="ECO:0000313" key="3">
    <source>
        <dbReference type="Proteomes" id="UP000282876"/>
    </source>
</evidence>
<evidence type="ECO:0000313" key="2">
    <source>
        <dbReference type="EMBL" id="RVD92917.1"/>
    </source>
</evidence>
<dbReference type="VEuPathDB" id="MicrosporidiaDB:TUBRATIS_005660"/>
<feature type="compositionally biased region" description="Low complexity" evidence="1">
    <location>
        <begin position="8"/>
        <end position="19"/>
    </location>
</feature>